<name>A0A1V9X6G6_9ACAR</name>
<accession>A0A1V9X6G6</accession>
<dbReference type="AlphaFoldDB" id="A0A1V9X6G6"/>
<feature type="region of interest" description="Disordered" evidence="1">
    <location>
        <begin position="1"/>
        <end position="38"/>
    </location>
</feature>
<evidence type="ECO:0000313" key="2">
    <source>
        <dbReference type="EMBL" id="OQR69189.1"/>
    </source>
</evidence>
<reference evidence="2 3" key="1">
    <citation type="journal article" date="2017" name="Gigascience">
        <title>Draft genome of the honey bee ectoparasitic mite, Tropilaelaps mercedesae, is shaped by the parasitic life history.</title>
        <authorList>
            <person name="Dong X."/>
            <person name="Armstrong S.D."/>
            <person name="Xia D."/>
            <person name="Makepeace B.L."/>
            <person name="Darby A.C."/>
            <person name="Kadowaki T."/>
        </authorList>
    </citation>
    <scope>NUCLEOTIDE SEQUENCE [LARGE SCALE GENOMIC DNA]</scope>
    <source>
        <strain evidence="2">Wuxi-XJTLU</strain>
    </source>
</reference>
<dbReference type="EMBL" id="MNPL01021900">
    <property type="protein sequence ID" value="OQR69189.1"/>
    <property type="molecule type" value="Genomic_DNA"/>
</dbReference>
<organism evidence="2 3">
    <name type="scientific">Tropilaelaps mercedesae</name>
    <dbReference type="NCBI Taxonomy" id="418985"/>
    <lineage>
        <taxon>Eukaryota</taxon>
        <taxon>Metazoa</taxon>
        <taxon>Ecdysozoa</taxon>
        <taxon>Arthropoda</taxon>
        <taxon>Chelicerata</taxon>
        <taxon>Arachnida</taxon>
        <taxon>Acari</taxon>
        <taxon>Parasitiformes</taxon>
        <taxon>Mesostigmata</taxon>
        <taxon>Gamasina</taxon>
        <taxon>Dermanyssoidea</taxon>
        <taxon>Laelapidae</taxon>
        <taxon>Tropilaelaps</taxon>
    </lineage>
</organism>
<dbReference type="InParanoid" id="A0A1V9X6G6"/>
<evidence type="ECO:0000313" key="3">
    <source>
        <dbReference type="Proteomes" id="UP000192247"/>
    </source>
</evidence>
<gene>
    <name evidence="2" type="ORF">BIW11_12413</name>
</gene>
<feature type="compositionally biased region" description="Pro residues" evidence="1">
    <location>
        <begin position="1"/>
        <end position="11"/>
    </location>
</feature>
<comment type="caution">
    <text evidence="2">The sequence shown here is derived from an EMBL/GenBank/DDBJ whole genome shotgun (WGS) entry which is preliminary data.</text>
</comment>
<evidence type="ECO:0000256" key="1">
    <source>
        <dbReference type="SAM" id="MobiDB-lite"/>
    </source>
</evidence>
<proteinExistence type="predicted"/>
<feature type="compositionally biased region" description="Low complexity" evidence="1">
    <location>
        <begin position="262"/>
        <end position="277"/>
    </location>
</feature>
<keyword evidence="3" id="KW-1185">Reference proteome</keyword>
<protein>
    <submittedName>
        <fullName evidence="2">Uncharacterized protein</fullName>
    </submittedName>
</protein>
<feature type="compositionally biased region" description="Low complexity" evidence="1">
    <location>
        <begin position="21"/>
        <end position="32"/>
    </location>
</feature>
<sequence>MSSPSPSPPPSSSSIGRSLQATAATKMDTTTTSKSGAAADCNKAALRSAPSGCSLVSLTSLGTCATSARISSESTEQKQQTQHHHHERAMCDNLPTSMLTSHPCGHTHSQTSCAHECPGHVNVLVQQHDNRGMHHLHDMTQAQHRLVGVTNQAATLNVVGNLHAHKHHLVKAASSQVPNSPQQNCLPDQQQAGAAGATLKSLIRDGTCSRSLGATPDLTMNVSSGFGGATTCSAISVHQHQQHIQQQPHQELNLHCQQSATQPQQIELQPQQTAPPGQTQLHFEDLIETQLPLTSADTSKMSGHHLVGKSVVFSLPPPAGDNGAVDVDIILGHPH</sequence>
<dbReference type="Proteomes" id="UP000192247">
    <property type="component" value="Unassembled WGS sequence"/>
</dbReference>
<feature type="region of interest" description="Disordered" evidence="1">
    <location>
        <begin position="243"/>
        <end position="277"/>
    </location>
</feature>